<dbReference type="SUPFAM" id="SSF75011">
    <property type="entry name" value="3-carboxy-cis,cis-mucoante lactonizing enzyme"/>
    <property type="match status" value="1"/>
</dbReference>
<reference evidence="2 3" key="1">
    <citation type="submission" date="2019-05" db="EMBL/GenBank/DDBJ databases">
        <authorList>
            <person name="Farhan Ul Haque M."/>
        </authorList>
    </citation>
    <scope>NUCLEOTIDE SEQUENCE [LARGE SCALE GENOMIC DNA]</scope>
    <source>
        <strain evidence="2">2</strain>
    </source>
</reference>
<accession>A0A8B6M583</accession>
<dbReference type="Proteomes" id="UP000485880">
    <property type="component" value="Unassembled WGS sequence"/>
</dbReference>
<evidence type="ECO:0008006" key="4">
    <source>
        <dbReference type="Google" id="ProtNLM"/>
    </source>
</evidence>
<proteinExistence type="predicted"/>
<dbReference type="InterPro" id="IPR011042">
    <property type="entry name" value="6-blade_b-propeller_TolB-like"/>
</dbReference>
<dbReference type="RefSeq" id="WP_174512165.1">
    <property type="nucleotide sequence ID" value="NZ_CABFMQ020000076.1"/>
</dbReference>
<keyword evidence="3" id="KW-1185">Reference proteome</keyword>
<name>A0A8B6M583_METTU</name>
<keyword evidence="1" id="KW-0732">Signal</keyword>
<gene>
    <name evidence="2" type="ORF">MPC4_20195</name>
</gene>
<protein>
    <recommendedName>
        <fullName evidence="4">TIGR03118 family protein</fullName>
    </recommendedName>
</protein>
<sequence length="402" mass="41710">MKSIIRLIEYAAIAAIMIAGSTAVRADDEDSRDGRNAYVVTPLVSNLAGKAKFQDQVLKNAWGVAFSPAGSPFWIADNATGCSTLYDGTGVKMALQVSIPLPGNIVPSTDCQTVKPPPAPSPKPTPAAPTGLIWNPSSAFVVPGTVSPANSKGIAAVFIFDTEDGTVSAWAGGLTPATNAVLAVDNSKTPNPASGAVYKGLAFGVNVHGAFLFATNFRAGTIDVFGPPTIAGGLFTPATTDGGFTDPEIPAGYAPFGIQNIDGDLFVTYAKQDAQRHDDVAGPGNGFVDVFDTDGHLLRRFASRRPLNSPWGVARASFAFGRFSGAILVGNFGNGKINVFDSRGRFIDELDGPYGRPLVIDGLWTLTLGGGAKSSSDTLYFTAGPNGETDGLFGTITPLSKD</sequence>
<evidence type="ECO:0000313" key="3">
    <source>
        <dbReference type="Proteomes" id="UP000485880"/>
    </source>
</evidence>
<dbReference type="EMBL" id="CABFMQ020000076">
    <property type="protein sequence ID" value="VTZ49985.1"/>
    <property type="molecule type" value="Genomic_DNA"/>
</dbReference>
<dbReference type="InterPro" id="IPR017549">
    <property type="entry name" value="APMV_L690"/>
</dbReference>
<evidence type="ECO:0000313" key="2">
    <source>
        <dbReference type="EMBL" id="VTZ49985.1"/>
    </source>
</evidence>
<feature type="signal peptide" evidence="1">
    <location>
        <begin position="1"/>
        <end position="26"/>
    </location>
</feature>
<organism evidence="2 3">
    <name type="scientific">Methylocella tundrae</name>
    <dbReference type="NCBI Taxonomy" id="227605"/>
    <lineage>
        <taxon>Bacteria</taxon>
        <taxon>Pseudomonadati</taxon>
        <taxon>Pseudomonadota</taxon>
        <taxon>Alphaproteobacteria</taxon>
        <taxon>Hyphomicrobiales</taxon>
        <taxon>Beijerinckiaceae</taxon>
        <taxon>Methylocella</taxon>
    </lineage>
</organism>
<feature type="chain" id="PRO_5032925409" description="TIGR03118 family protein" evidence="1">
    <location>
        <begin position="27"/>
        <end position="402"/>
    </location>
</feature>
<comment type="caution">
    <text evidence="2">The sequence shown here is derived from an EMBL/GenBank/DDBJ whole genome shotgun (WGS) entry which is preliminary data.</text>
</comment>
<evidence type="ECO:0000256" key="1">
    <source>
        <dbReference type="SAM" id="SignalP"/>
    </source>
</evidence>
<dbReference type="AlphaFoldDB" id="A0A8B6M583"/>
<dbReference type="NCBIfam" id="TIGR03118">
    <property type="entry name" value="PEPCTERM_chp_1"/>
    <property type="match status" value="1"/>
</dbReference>
<dbReference type="Gene3D" id="2.120.10.30">
    <property type="entry name" value="TolB, C-terminal domain"/>
    <property type="match status" value="1"/>
</dbReference>